<evidence type="ECO:0000313" key="2">
    <source>
        <dbReference type="EMBL" id="PNT22738.1"/>
    </source>
</evidence>
<keyword evidence="1" id="KW-0812">Transmembrane</keyword>
<keyword evidence="1" id="KW-0472">Membrane</keyword>
<dbReference type="InParanoid" id="A0A2K1ZBT2"/>
<evidence type="ECO:0000256" key="1">
    <source>
        <dbReference type="SAM" id="Phobius"/>
    </source>
</evidence>
<reference evidence="2 3" key="1">
    <citation type="journal article" date="2006" name="Science">
        <title>The genome of black cottonwood, Populus trichocarpa (Torr. &amp; Gray).</title>
        <authorList>
            <person name="Tuskan G.A."/>
            <person name="Difazio S."/>
            <person name="Jansson S."/>
            <person name="Bohlmann J."/>
            <person name="Grigoriev I."/>
            <person name="Hellsten U."/>
            <person name="Putnam N."/>
            <person name="Ralph S."/>
            <person name="Rombauts S."/>
            <person name="Salamov A."/>
            <person name="Schein J."/>
            <person name="Sterck L."/>
            <person name="Aerts A."/>
            <person name="Bhalerao R.R."/>
            <person name="Bhalerao R.P."/>
            <person name="Blaudez D."/>
            <person name="Boerjan W."/>
            <person name="Brun A."/>
            <person name="Brunner A."/>
            <person name="Busov V."/>
            <person name="Campbell M."/>
            <person name="Carlson J."/>
            <person name="Chalot M."/>
            <person name="Chapman J."/>
            <person name="Chen G.L."/>
            <person name="Cooper D."/>
            <person name="Coutinho P.M."/>
            <person name="Couturier J."/>
            <person name="Covert S."/>
            <person name="Cronk Q."/>
            <person name="Cunningham R."/>
            <person name="Davis J."/>
            <person name="Degroeve S."/>
            <person name="Dejardin A."/>
            <person name="Depamphilis C."/>
            <person name="Detter J."/>
            <person name="Dirks B."/>
            <person name="Dubchak I."/>
            <person name="Duplessis S."/>
            <person name="Ehlting J."/>
            <person name="Ellis B."/>
            <person name="Gendler K."/>
            <person name="Goodstein D."/>
            <person name="Gribskov M."/>
            <person name="Grimwood J."/>
            <person name="Groover A."/>
            <person name="Gunter L."/>
            <person name="Hamberger B."/>
            <person name="Heinze B."/>
            <person name="Helariutta Y."/>
            <person name="Henrissat B."/>
            <person name="Holligan D."/>
            <person name="Holt R."/>
            <person name="Huang W."/>
            <person name="Islam-Faridi N."/>
            <person name="Jones S."/>
            <person name="Jones-Rhoades M."/>
            <person name="Jorgensen R."/>
            <person name="Joshi C."/>
            <person name="Kangasjarvi J."/>
            <person name="Karlsson J."/>
            <person name="Kelleher C."/>
            <person name="Kirkpatrick R."/>
            <person name="Kirst M."/>
            <person name="Kohler A."/>
            <person name="Kalluri U."/>
            <person name="Larimer F."/>
            <person name="Leebens-Mack J."/>
            <person name="Leple J.C."/>
            <person name="Locascio P."/>
            <person name="Lou Y."/>
            <person name="Lucas S."/>
            <person name="Martin F."/>
            <person name="Montanini B."/>
            <person name="Napoli C."/>
            <person name="Nelson D.R."/>
            <person name="Nelson C."/>
            <person name="Nieminen K."/>
            <person name="Nilsson O."/>
            <person name="Pereda V."/>
            <person name="Peter G."/>
            <person name="Philippe R."/>
            <person name="Pilate G."/>
            <person name="Poliakov A."/>
            <person name="Razumovskaya J."/>
            <person name="Richardson P."/>
            <person name="Rinaldi C."/>
            <person name="Ritland K."/>
            <person name="Rouze P."/>
            <person name="Ryaboy D."/>
            <person name="Schmutz J."/>
            <person name="Schrader J."/>
            <person name="Segerman B."/>
            <person name="Shin H."/>
            <person name="Siddiqui A."/>
            <person name="Sterky F."/>
            <person name="Terry A."/>
            <person name="Tsai C.J."/>
            <person name="Uberbacher E."/>
            <person name="Unneberg P."/>
            <person name="Vahala J."/>
            <person name="Wall K."/>
            <person name="Wessler S."/>
            <person name="Yang G."/>
            <person name="Yin T."/>
            <person name="Douglas C."/>
            <person name="Marra M."/>
            <person name="Sandberg G."/>
            <person name="Van de Peer Y."/>
            <person name="Rokhsar D."/>
        </authorList>
    </citation>
    <scope>NUCLEOTIDE SEQUENCE [LARGE SCALE GENOMIC DNA]</scope>
    <source>
        <strain evidence="3">cv. Nisqually</strain>
    </source>
</reference>
<dbReference type="Proteomes" id="UP000006729">
    <property type="component" value="Chromosome 8"/>
</dbReference>
<keyword evidence="3" id="KW-1185">Reference proteome</keyword>
<proteinExistence type="predicted"/>
<sequence length="100" mass="11098">MLNDGGHGNLKLCKFYILITKLLNFLIISFNVQFILWNVWHPQRSCIIQSAPLILNSGGLCLMIILSFGLPKLVWGGEHATFEPQGSLASSKDLKIEKSG</sequence>
<name>A0A2K1ZBT2_POPTR</name>
<dbReference type="EMBL" id="CM009297">
    <property type="protein sequence ID" value="PNT22738.1"/>
    <property type="molecule type" value="Genomic_DNA"/>
</dbReference>
<evidence type="ECO:0000313" key="3">
    <source>
        <dbReference type="Proteomes" id="UP000006729"/>
    </source>
</evidence>
<keyword evidence="1" id="KW-1133">Transmembrane helix</keyword>
<feature type="transmembrane region" description="Helical" evidence="1">
    <location>
        <begin position="15"/>
        <end position="39"/>
    </location>
</feature>
<protein>
    <submittedName>
        <fullName evidence="2">Uncharacterized protein</fullName>
    </submittedName>
</protein>
<organism evidence="2 3">
    <name type="scientific">Populus trichocarpa</name>
    <name type="common">Western balsam poplar</name>
    <name type="synonym">Populus balsamifera subsp. trichocarpa</name>
    <dbReference type="NCBI Taxonomy" id="3694"/>
    <lineage>
        <taxon>Eukaryota</taxon>
        <taxon>Viridiplantae</taxon>
        <taxon>Streptophyta</taxon>
        <taxon>Embryophyta</taxon>
        <taxon>Tracheophyta</taxon>
        <taxon>Spermatophyta</taxon>
        <taxon>Magnoliopsida</taxon>
        <taxon>eudicotyledons</taxon>
        <taxon>Gunneridae</taxon>
        <taxon>Pentapetalae</taxon>
        <taxon>rosids</taxon>
        <taxon>fabids</taxon>
        <taxon>Malpighiales</taxon>
        <taxon>Salicaceae</taxon>
        <taxon>Saliceae</taxon>
        <taxon>Populus</taxon>
    </lineage>
</organism>
<feature type="transmembrane region" description="Helical" evidence="1">
    <location>
        <begin position="51"/>
        <end position="70"/>
    </location>
</feature>
<dbReference type="AlphaFoldDB" id="A0A2K1ZBT2"/>
<accession>A0A2K1ZBT2</accession>
<gene>
    <name evidence="2" type="ORF">POPTR_008G046300</name>
</gene>